<dbReference type="PANTHER" id="PTHR43830:SF3">
    <property type="entry name" value="PROTEIN PSP1"/>
    <property type="match status" value="1"/>
</dbReference>
<dbReference type="PANTHER" id="PTHR43830">
    <property type="entry name" value="PROTEIN PSP1"/>
    <property type="match status" value="1"/>
</dbReference>
<dbReference type="Pfam" id="PF04468">
    <property type="entry name" value="PSP1"/>
    <property type="match status" value="1"/>
</dbReference>
<protein>
    <recommendedName>
        <fullName evidence="1">PSP1 C-terminal domain-containing protein</fullName>
    </recommendedName>
</protein>
<sequence length="293" mass="33796">MNYIKVRSLDTNKIGILVGCGEPLSRNDLIVIDSEEKGEDVVRVLGYSKEDSPSAVRYKFLRKLTSRDRKKMERNEKESRKAYETCREKIKEQGLEMHLLKAYVPLNSKKIFFYYTAEERVDFRKLVRELAKIFRKRIEMRQVGVRDAVQILGWVGLCGNIPCCIKFMESFDSISLKDIEEQNLPLSPSKFTGPCGRLVCCMSFEKENYLIKLLFPQKGTELCFGGKTVKLLEVDPLRNTAVIEVEERRKEVPIGEMLPEGYERVLDFYRNCGGCPRRFAVEDTAEHETAAHG</sequence>
<proteinExistence type="predicted"/>
<dbReference type="NCBIfam" id="NF041131">
    <property type="entry name" value="RicT_YaaT_fam"/>
    <property type="match status" value="1"/>
</dbReference>
<reference evidence="2" key="1">
    <citation type="journal article" date="2020" name="mSystems">
        <title>Genome- and Community-Level Interaction Insights into Carbon Utilization and Element Cycling Functions of Hydrothermarchaeota in Hydrothermal Sediment.</title>
        <authorList>
            <person name="Zhou Z."/>
            <person name="Liu Y."/>
            <person name="Xu W."/>
            <person name="Pan J."/>
            <person name="Luo Z.H."/>
            <person name="Li M."/>
        </authorList>
    </citation>
    <scope>NUCLEOTIDE SEQUENCE [LARGE SCALE GENOMIC DNA]</scope>
    <source>
        <strain evidence="2">HyVt-501</strain>
    </source>
</reference>
<dbReference type="InterPro" id="IPR007557">
    <property type="entry name" value="PSP1_C"/>
</dbReference>
<evidence type="ECO:0000259" key="1">
    <source>
        <dbReference type="PROSITE" id="PS51411"/>
    </source>
</evidence>
<dbReference type="AlphaFoldDB" id="A0A7C5L325"/>
<dbReference type="GO" id="GO:0005737">
    <property type="term" value="C:cytoplasm"/>
    <property type="evidence" value="ECO:0007669"/>
    <property type="project" value="TreeGrafter"/>
</dbReference>
<evidence type="ECO:0000313" key="2">
    <source>
        <dbReference type="EMBL" id="HHJ64452.1"/>
    </source>
</evidence>
<organism evidence="2">
    <name type="scientific">Aquifex aeolicus</name>
    <dbReference type="NCBI Taxonomy" id="63363"/>
    <lineage>
        <taxon>Bacteria</taxon>
        <taxon>Pseudomonadati</taxon>
        <taxon>Aquificota</taxon>
        <taxon>Aquificia</taxon>
        <taxon>Aquificales</taxon>
        <taxon>Aquificaceae</taxon>
        <taxon>Aquifex</taxon>
    </lineage>
</organism>
<dbReference type="Proteomes" id="UP000885792">
    <property type="component" value="Unassembled WGS sequence"/>
</dbReference>
<feature type="domain" description="PSP1 C-terminal" evidence="1">
    <location>
        <begin position="58"/>
        <end position="143"/>
    </location>
</feature>
<gene>
    <name evidence="2" type="ORF">ENJ61_06040</name>
</gene>
<comment type="caution">
    <text evidence="2">The sequence shown here is derived from an EMBL/GenBank/DDBJ whole genome shotgun (WGS) entry which is preliminary data.</text>
</comment>
<dbReference type="PROSITE" id="PS51411">
    <property type="entry name" value="PSP1_C"/>
    <property type="match status" value="1"/>
</dbReference>
<name>A0A7C5L325_AQUAO</name>
<dbReference type="EMBL" id="DRNB01000215">
    <property type="protein sequence ID" value="HHJ64452.1"/>
    <property type="molecule type" value="Genomic_DNA"/>
</dbReference>
<accession>A0A7C5L325</accession>
<dbReference type="InterPro" id="IPR047767">
    <property type="entry name" value="PSP1-like"/>
</dbReference>